<keyword evidence="3" id="KW-1185">Reference proteome</keyword>
<gene>
    <name evidence="2" type="ORF">SAMN05192583_1401</name>
</gene>
<evidence type="ECO:0000313" key="2">
    <source>
        <dbReference type="EMBL" id="SEM88526.1"/>
    </source>
</evidence>
<dbReference type="EMBL" id="FOCF01000003">
    <property type="protein sequence ID" value="SEM88526.1"/>
    <property type="molecule type" value="Genomic_DNA"/>
</dbReference>
<organism evidence="2 3">
    <name type="scientific">Sphingomonas gellani</name>
    <dbReference type="NCBI Taxonomy" id="1166340"/>
    <lineage>
        <taxon>Bacteria</taxon>
        <taxon>Pseudomonadati</taxon>
        <taxon>Pseudomonadota</taxon>
        <taxon>Alphaproteobacteria</taxon>
        <taxon>Sphingomonadales</taxon>
        <taxon>Sphingomonadaceae</taxon>
        <taxon>Sphingomonas</taxon>
    </lineage>
</organism>
<accession>A0A1H8C0E4</accession>
<name>A0A1H8C0E4_9SPHN</name>
<feature type="region of interest" description="Disordered" evidence="1">
    <location>
        <begin position="1"/>
        <end position="32"/>
    </location>
</feature>
<reference evidence="3" key="1">
    <citation type="submission" date="2016-10" db="EMBL/GenBank/DDBJ databases">
        <authorList>
            <person name="Varghese N."/>
            <person name="Submissions S."/>
        </authorList>
    </citation>
    <scope>NUCLEOTIDE SEQUENCE [LARGE SCALE GENOMIC DNA]</scope>
    <source>
        <strain evidence="3">S6-262</strain>
    </source>
</reference>
<dbReference type="STRING" id="1166340.SAMN05192583_1401"/>
<evidence type="ECO:0000313" key="3">
    <source>
        <dbReference type="Proteomes" id="UP000199206"/>
    </source>
</evidence>
<sequence>MQPFNRNDPSEAARVAALHPGGNPLSPAPRLSDDERLARAETELLSLAIERGCAATCGQERDLAISIVALRAACGR</sequence>
<dbReference type="AlphaFoldDB" id="A0A1H8C0E4"/>
<evidence type="ECO:0000256" key="1">
    <source>
        <dbReference type="SAM" id="MobiDB-lite"/>
    </source>
</evidence>
<proteinExistence type="predicted"/>
<dbReference type="Proteomes" id="UP000199206">
    <property type="component" value="Unassembled WGS sequence"/>
</dbReference>
<protein>
    <submittedName>
        <fullName evidence="2">Uncharacterized protein</fullName>
    </submittedName>
</protein>